<proteinExistence type="predicted"/>
<reference evidence="3" key="1">
    <citation type="submission" date="2016-10" db="EMBL/GenBank/DDBJ databases">
        <authorList>
            <person name="Varghese N."/>
            <person name="Submissions S."/>
        </authorList>
    </citation>
    <scope>NUCLEOTIDE SEQUENCE [LARGE SCALE GENOMIC DNA]</scope>
    <source>
        <strain evidence="3">UNC178MFTsu3.1</strain>
    </source>
</reference>
<keyword evidence="1" id="KW-0472">Membrane</keyword>
<sequence length="221" mass="23446">MQQLRTVRLYGVLGSKFGRTFKFALDSNTPSEAIAALSAQLSGFREFLLKAKDRGLGFSIFVGKKNLKEEQLNEPSGSEDIRIAPMLIGSKNGGLFNVILGAAIIAIAYINPFGMLTGPIVSYMYGMGASMMINGAVQLLSPQPKGLKVGDRPDNQPSYVFNGAVNTQAQGNPVPVLYGRMIVGSAVVSAGIHAEDYAPATAGVGGGVNLNGRVLKNFYER</sequence>
<dbReference type="STRING" id="500610.SAMN02799615_02877"/>
<evidence type="ECO:0000313" key="2">
    <source>
        <dbReference type="EMBL" id="SFF25452.1"/>
    </source>
</evidence>
<gene>
    <name evidence="2" type="ORF">SAMN02799615_02877</name>
</gene>
<protein>
    <submittedName>
        <fullName evidence="2">Phage-related protein, tail component</fullName>
    </submittedName>
</protein>
<dbReference type="Proteomes" id="UP000199477">
    <property type="component" value="Unassembled WGS sequence"/>
</dbReference>
<name>A0A1I2H6Y3_9GAMM</name>
<keyword evidence="1" id="KW-0812">Transmembrane</keyword>
<organism evidence="2 3">
    <name type="scientific">Dyella marensis</name>
    <dbReference type="NCBI Taxonomy" id="500610"/>
    <lineage>
        <taxon>Bacteria</taxon>
        <taxon>Pseudomonadati</taxon>
        <taxon>Pseudomonadota</taxon>
        <taxon>Gammaproteobacteria</taxon>
        <taxon>Lysobacterales</taxon>
        <taxon>Rhodanobacteraceae</taxon>
        <taxon>Dyella</taxon>
    </lineage>
</organism>
<keyword evidence="3" id="KW-1185">Reference proteome</keyword>
<feature type="transmembrane region" description="Helical" evidence="1">
    <location>
        <begin position="120"/>
        <end position="140"/>
    </location>
</feature>
<keyword evidence="1" id="KW-1133">Transmembrane helix</keyword>
<feature type="transmembrane region" description="Helical" evidence="1">
    <location>
        <begin position="95"/>
        <end position="114"/>
    </location>
</feature>
<accession>A0A1I2H6Y3</accession>
<dbReference type="RefSeq" id="WP_197022862.1">
    <property type="nucleotide sequence ID" value="NZ_FONH01000011.1"/>
</dbReference>
<dbReference type="EMBL" id="FONH01000011">
    <property type="protein sequence ID" value="SFF25452.1"/>
    <property type="molecule type" value="Genomic_DNA"/>
</dbReference>
<evidence type="ECO:0000313" key="3">
    <source>
        <dbReference type="Proteomes" id="UP000199477"/>
    </source>
</evidence>
<dbReference type="AlphaFoldDB" id="A0A1I2H6Y3"/>
<evidence type="ECO:0000256" key="1">
    <source>
        <dbReference type="SAM" id="Phobius"/>
    </source>
</evidence>